<name>A0A964WVJ8_9HYPH</name>
<gene>
    <name evidence="1" type="ORF">E4O86_21335</name>
</gene>
<reference evidence="1" key="1">
    <citation type="submission" date="2019-03" db="EMBL/GenBank/DDBJ databases">
        <title>Afifella sp. nov., isolated from activated sludge.</title>
        <authorList>
            <person name="Li Q."/>
            <person name="Liu Y."/>
        </authorList>
    </citation>
    <scope>NUCLEOTIDE SEQUENCE</scope>
    <source>
        <strain evidence="1">L72</strain>
    </source>
</reference>
<dbReference type="Pfam" id="PF11749">
    <property type="entry name" value="DUF3305"/>
    <property type="match status" value="1"/>
</dbReference>
<dbReference type="EMBL" id="SPKJ01000141">
    <property type="protein sequence ID" value="MYZ50256.1"/>
    <property type="molecule type" value="Genomic_DNA"/>
</dbReference>
<evidence type="ECO:0000313" key="1">
    <source>
        <dbReference type="EMBL" id="MYZ50256.1"/>
    </source>
</evidence>
<comment type="caution">
    <text evidence="1">The sequence shown here is derived from an EMBL/GenBank/DDBJ whole genome shotgun (WGS) entry which is preliminary data.</text>
</comment>
<dbReference type="Proteomes" id="UP000773614">
    <property type="component" value="Unassembled WGS sequence"/>
</dbReference>
<protein>
    <submittedName>
        <fullName evidence="1">DUF3305 domain-containing protein</fullName>
    </submittedName>
</protein>
<dbReference type="RefSeq" id="WP_161142580.1">
    <property type="nucleotide sequence ID" value="NZ_SPKJ01000141.1"/>
</dbReference>
<sequence length="170" mass="18096">MAESTFSVGIVVERRPLRSIWADHAWVPVAALPAPAAAEAWTLLSEEDGIARFYAGAADIALHHTETAHYRDNLLSGAPALWVVLQASEAAPGVALFAVTADPTEGEGYTETGAEIVDPVPMPAAVQARVAAFVAEHHVERAFFKRKRDTADPEALALRPARGRPPGTGR</sequence>
<organism evidence="1 2">
    <name type="scientific">Propylenella binzhouense</name>
    <dbReference type="NCBI Taxonomy" id="2555902"/>
    <lineage>
        <taxon>Bacteria</taxon>
        <taxon>Pseudomonadati</taxon>
        <taxon>Pseudomonadota</taxon>
        <taxon>Alphaproteobacteria</taxon>
        <taxon>Hyphomicrobiales</taxon>
        <taxon>Propylenellaceae</taxon>
        <taxon>Propylenella</taxon>
    </lineage>
</organism>
<dbReference type="AlphaFoldDB" id="A0A964WVJ8"/>
<accession>A0A964WVJ8</accession>
<proteinExistence type="predicted"/>
<dbReference type="OrthoDB" id="7271084at2"/>
<dbReference type="InterPro" id="IPR021736">
    <property type="entry name" value="DUF3305"/>
</dbReference>
<keyword evidence="2" id="KW-1185">Reference proteome</keyword>
<evidence type="ECO:0000313" key="2">
    <source>
        <dbReference type="Proteomes" id="UP000773614"/>
    </source>
</evidence>